<feature type="region of interest" description="Disordered" evidence="1">
    <location>
        <begin position="805"/>
        <end position="840"/>
    </location>
</feature>
<dbReference type="KEGG" id="cre:CHLRE_16g694207v5"/>
<accession>A0A2K3CSF9</accession>
<dbReference type="InParanoid" id="A0A2K3CSF9"/>
<proteinExistence type="predicted"/>
<evidence type="ECO:0000313" key="3">
    <source>
        <dbReference type="Proteomes" id="UP000006906"/>
    </source>
</evidence>
<gene>
    <name evidence="2" type="ORF">CHLRE_16g694207v5</name>
</gene>
<dbReference type="EMBL" id="CM008977">
    <property type="protein sequence ID" value="PNW71191.1"/>
    <property type="molecule type" value="Genomic_DNA"/>
</dbReference>
<dbReference type="OrthoDB" id="550950at2759"/>
<dbReference type="PANTHER" id="PTHR12393:SF6">
    <property type="entry name" value="SPHINGOMYELIN PHOSPHODIESTERASE 2"/>
    <property type="match status" value="1"/>
</dbReference>
<dbReference type="Proteomes" id="UP000006906">
    <property type="component" value="Chromosome 16"/>
</dbReference>
<feature type="region of interest" description="Disordered" evidence="1">
    <location>
        <begin position="316"/>
        <end position="336"/>
    </location>
</feature>
<keyword evidence="3" id="KW-1185">Reference proteome</keyword>
<reference evidence="2 3" key="1">
    <citation type="journal article" date="2007" name="Science">
        <title>The Chlamydomonas genome reveals the evolution of key animal and plant functions.</title>
        <authorList>
            <person name="Merchant S.S."/>
            <person name="Prochnik S.E."/>
            <person name="Vallon O."/>
            <person name="Harris E.H."/>
            <person name="Karpowicz S.J."/>
            <person name="Witman G.B."/>
            <person name="Terry A."/>
            <person name="Salamov A."/>
            <person name="Fritz-Laylin L.K."/>
            <person name="Marechal-Drouard L."/>
            <person name="Marshall W.F."/>
            <person name="Qu L.H."/>
            <person name="Nelson D.R."/>
            <person name="Sanderfoot A.A."/>
            <person name="Spalding M.H."/>
            <person name="Kapitonov V.V."/>
            <person name="Ren Q."/>
            <person name="Ferris P."/>
            <person name="Lindquist E."/>
            <person name="Shapiro H."/>
            <person name="Lucas S.M."/>
            <person name="Grimwood J."/>
            <person name="Schmutz J."/>
            <person name="Cardol P."/>
            <person name="Cerutti H."/>
            <person name="Chanfreau G."/>
            <person name="Chen C.L."/>
            <person name="Cognat V."/>
            <person name="Croft M.T."/>
            <person name="Dent R."/>
            <person name="Dutcher S."/>
            <person name="Fernandez E."/>
            <person name="Fukuzawa H."/>
            <person name="Gonzalez-Ballester D."/>
            <person name="Gonzalez-Halphen D."/>
            <person name="Hallmann A."/>
            <person name="Hanikenne M."/>
            <person name="Hippler M."/>
            <person name="Inwood W."/>
            <person name="Jabbari K."/>
            <person name="Kalanon M."/>
            <person name="Kuras R."/>
            <person name="Lefebvre P.A."/>
            <person name="Lemaire S.D."/>
            <person name="Lobanov A.V."/>
            <person name="Lohr M."/>
            <person name="Manuell A."/>
            <person name="Meier I."/>
            <person name="Mets L."/>
            <person name="Mittag M."/>
            <person name="Mittelmeier T."/>
            <person name="Moroney J.V."/>
            <person name="Moseley J."/>
            <person name="Napoli C."/>
            <person name="Nedelcu A.M."/>
            <person name="Niyogi K."/>
            <person name="Novoselov S.V."/>
            <person name="Paulsen I.T."/>
            <person name="Pazour G."/>
            <person name="Purton S."/>
            <person name="Ral J.P."/>
            <person name="Riano-Pachon D.M."/>
            <person name="Riekhof W."/>
            <person name="Rymarquis L."/>
            <person name="Schroda M."/>
            <person name="Stern D."/>
            <person name="Umen J."/>
            <person name="Willows R."/>
            <person name="Wilson N."/>
            <person name="Zimmer S.L."/>
            <person name="Allmer J."/>
            <person name="Balk J."/>
            <person name="Bisova K."/>
            <person name="Chen C.J."/>
            <person name="Elias M."/>
            <person name="Gendler K."/>
            <person name="Hauser C."/>
            <person name="Lamb M.R."/>
            <person name="Ledford H."/>
            <person name="Long J.C."/>
            <person name="Minagawa J."/>
            <person name="Page M.D."/>
            <person name="Pan J."/>
            <person name="Pootakham W."/>
            <person name="Roje S."/>
            <person name="Rose A."/>
            <person name="Stahlberg E."/>
            <person name="Terauchi A.M."/>
            <person name="Yang P."/>
            <person name="Ball S."/>
            <person name="Bowler C."/>
            <person name="Dieckmann C.L."/>
            <person name="Gladyshev V.N."/>
            <person name="Green P."/>
            <person name="Jorgensen R."/>
            <person name="Mayfield S."/>
            <person name="Mueller-Roeber B."/>
            <person name="Rajamani S."/>
            <person name="Sayre R.T."/>
            <person name="Brokstein P."/>
            <person name="Dubchak I."/>
            <person name="Goodstein D."/>
            <person name="Hornick L."/>
            <person name="Huang Y.W."/>
            <person name="Jhaveri J."/>
            <person name="Luo Y."/>
            <person name="Martinez D."/>
            <person name="Ngau W.C."/>
            <person name="Otillar B."/>
            <person name="Poliakov A."/>
            <person name="Porter A."/>
            <person name="Szajkowski L."/>
            <person name="Werner G."/>
            <person name="Zhou K."/>
            <person name="Grigoriev I.V."/>
            <person name="Rokhsar D.S."/>
            <person name="Grossman A.R."/>
        </authorList>
    </citation>
    <scope>NUCLEOTIDE SEQUENCE [LARGE SCALE GENOMIC DNA]</scope>
    <source>
        <strain evidence="3">CC-503</strain>
    </source>
</reference>
<organism evidence="2 3">
    <name type="scientific">Chlamydomonas reinhardtii</name>
    <name type="common">Chlamydomonas smithii</name>
    <dbReference type="NCBI Taxonomy" id="3055"/>
    <lineage>
        <taxon>Eukaryota</taxon>
        <taxon>Viridiplantae</taxon>
        <taxon>Chlorophyta</taxon>
        <taxon>core chlorophytes</taxon>
        <taxon>Chlorophyceae</taxon>
        <taxon>CS clade</taxon>
        <taxon>Chlamydomonadales</taxon>
        <taxon>Chlamydomonadaceae</taxon>
        <taxon>Chlamydomonas</taxon>
    </lineage>
</organism>
<feature type="region of interest" description="Disordered" evidence="1">
    <location>
        <begin position="562"/>
        <end position="619"/>
    </location>
</feature>
<dbReference type="GO" id="GO:0004620">
    <property type="term" value="F:phospholipase activity"/>
    <property type="evidence" value="ECO:0000318"/>
    <property type="project" value="GO_Central"/>
</dbReference>
<feature type="region of interest" description="Disordered" evidence="1">
    <location>
        <begin position="419"/>
        <end position="439"/>
    </location>
</feature>
<dbReference type="Gramene" id="PNW71191">
    <property type="protein sequence ID" value="PNW71191"/>
    <property type="gene ID" value="CHLRE_16g694207v5"/>
</dbReference>
<dbReference type="GO" id="GO:0005783">
    <property type="term" value="C:endoplasmic reticulum"/>
    <property type="evidence" value="ECO:0000318"/>
    <property type="project" value="GO_Central"/>
</dbReference>
<dbReference type="GO" id="GO:0030149">
    <property type="term" value="P:sphingolipid catabolic process"/>
    <property type="evidence" value="ECO:0000318"/>
    <property type="project" value="GO_Central"/>
</dbReference>
<dbReference type="RefSeq" id="XP_042915305.1">
    <property type="nucleotide sequence ID" value="XM_043071777.1"/>
</dbReference>
<dbReference type="GO" id="GO:0016020">
    <property type="term" value="C:membrane"/>
    <property type="evidence" value="ECO:0000318"/>
    <property type="project" value="GO_Central"/>
</dbReference>
<dbReference type="AlphaFoldDB" id="A0A2K3CSF9"/>
<sequence length="840" mass="84586">MAGPIVHVQSPPGAVASSSIFPQLPPELTDRIGAFVPPNDMACAFRCTCRAARDLFSAPRFTTLHLSQPGIPHDVFARKWAAPGACHSLSYRQRRQLTTLTAASGDVANLHAALAAAGLVPGAAELGAAAGAGRLHVCAWLRRRHNCCTADPTGDALVAAAAAGAAEGAAWLLSKGGACWSWAAVGAAAAAGHVALMDWLVAARPTAAAAAGPVAAAEARLAGGPHPCEPEPLRMSRALAAVAEGCGLGVLRRCCAAWPALWAEGGGAGGDDGGGGSGCAAAGTGYGGDGDGTSMQRAQRMQRLTAAADFATATTAHTGPGQGLEPGSGEAAVAAGGGQRAKRDAALVTRGHAALAAAAAEASVQRWRGHLLAAAARSGTADWQDKVTWLLGWAPDAPGLEEAGRMAFAGAAEARACGQGGGASTSSGGGDGGGGGGGDGGEEAACRMAWLAAQGLVPAESALLAAVRCRAAAAVDFLLAAPPAVSVGSGAAAAAVGEPAAAWPPLAVGEELVVAAAEVGDVGLLRRLLSEPRCEAVDALDALCAAAGGRHLAVLEFLTGPPERQQEGQGEAQEQDQEEGQEQAGSGEEVGEEERQENGEGEGEEGEGAAGSGRARRVRRRDQLRRAGLQLCGAALDDPLIANEAAERGSLEVLRWLAARRCPMDEFTLAAAAEGGCGAALEWLAGPRRVRLGASGDAWRQASWGDLATLRTLARLRVPLGPAGAGPAGAAATFLNMLVRAAAPLPVLRLMVEEARCPVDWEKARRGALRRRDESRRPLLDWVRQQAVAAAGLEGLGVGGAEGWKEKAVSAPGPPGRKILLHRHAEQDGDGDGGGGGEAL</sequence>
<evidence type="ECO:0000313" key="2">
    <source>
        <dbReference type="EMBL" id="PNW71191.1"/>
    </source>
</evidence>
<dbReference type="GeneID" id="66056844"/>
<dbReference type="PANTHER" id="PTHR12393">
    <property type="entry name" value="SPHINGOMYELIN PHOSPHODIESTERASE RELATED"/>
    <property type="match status" value="1"/>
</dbReference>
<protein>
    <recommendedName>
        <fullName evidence="4">F-box domain-containing protein</fullName>
    </recommendedName>
</protein>
<evidence type="ECO:0000256" key="1">
    <source>
        <dbReference type="SAM" id="MobiDB-lite"/>
    </source>
</evidence>
<dbReference type="GO" id="GO:0071944">
    <property type="term" value="C:cell periphery"/>
    <property type="evidence" value="ECO:0000318"/>
    <property type="project" value="GO_Central"/>
</dbReference>
<evidence type="ECO:0008006" key="4">
    <source>
        <dbReference type="Google" id="ProtNLM"/>
    </source>
</evidence>
<dbReference type="GO" id="GO:0046513">
    <property type="term" value="P:ceramide biosynthetic process"/>
    <property type="evidence" value="ECO:0000318"/>
    <property type="project" value="GO_Central"/>
</dbReference>
<feature type="compositionally biased region" description="Acidic residues" evidence="1">
    <location>
        <begin position="589"/>
        <end position="607"/>
    </location>
</feature>
<name>A0A2K3CSF9_CHLRE</name>